<dbReference type="PANTHER" id="PTHR37487">
    <property type="entry name" value="CHROMOSOME 1, WHOLE GENOME SHOTGUN SEQUENCE"/>
    <property type="match status" value="1"/>
</dbReference>
<protein>
    <submittedName>
        <fullName evidence="3">Uncharacterized protein</fullName>
    </submittedName>
</protein>
<dbReference type="PANTHER" id="PTHR37487:SF3">
    <property type="entry name" value="CLEAVAGE_POLYADENYLATION SPECIFICITY FACTOR A SUBUNIT N-TERMINAL DOMAIN-CONTAINING PROTEIN"/>
    <property type="match status" value="1"/>
</dbReference>
<dbReference type="Proteomes" id="UP000027361">
    <property type="component" value="Unassembled WGS sequence"/>
</dbReference>
<feature type="compositionally biased region" description="Low complexity" evidence="1">
    <location>
        <begin position="380"/>
        <end position="394"/>
    </location>
</feature>
<feature type="region of interest" description="Disordered" evidence="1">
    <location>
        <begin position="701"/>
        <end position="730"/>
    </location>
</feature>
<proteinExistence type="predicted"/>
<evidence type="ECO:0000256" key="2">
    <source>
        <dbReference type="SAM" id="Phobius"/>
    </source>
</evidence>
<dbReference type="EMBL" id="JMSN01000065">
    <property type="protein sequence ID" value="KDN43013.1"/>
    <property type="molecule type" value="Genomic_DNA"/>
</dbReference>
<feature type="compositionally biased region" description="Pro residues" evidence="1">
    <location>
        <begin position="708"/>
        <end position="722"/>
    </location>
</feature>
<reference evidence="3 4" key="1">
    <citation type="submission" date="2014-05" db="EMBL/GenBank/DDBJ databases">
        <title>Draft genome sequence of a rare smut relative, Tilletiaria anomala UBC 951.</title>
        <authorList>
            <consortium name="DOE Joint Genome Institute"/>
            <person name="Toome M."/>
            <person name="Kuo A."/>
            <person name="Henrissat B."/>
            <person name="Lipzen A."/>
            <person name="Tritt A."/>
            <person name="Yoshinaga Y."/>
            <person name="Zane M."/>
            <person name="Barry K."/>
            <person name="Grigoriev I.V."/>
            <person name="Spatafora J.W."/>
            <person name="Aimea M.C."/>
        </authorList>
    </citation>
    <scope>NUCLEOTIDE SEQUENCE [LARGE SCALE GENOMIC DNA]</scope>
    <source>
        <strain evidence="3 4">UBC 951</strain>
    </source>
</reference>
<dbReference type="AlphaFoldDB" id="A0A066VRW6"/>
<feature type="region of interest" description="Disordered" evidence="1">
    <location>
        <begin position="84"/>
        <end position="103"/>
    </location>
</feature>
<feature type="compositionally biased region" description="Gly residues" evidence="1">
    <location>
        <begin position="368"/>
        <end position="379"/>
    </location>
</feature>
<feature type="compositionally biased region" description="Low complexity" evidence="1">
    <location>
        <begin position="61"/>
        <end position="77"/>
    </location>
</feature>
<feature type="region of interest" description="Disordered" evidence="1">
    <location>
        <begin position="622"/>
        <end position="641"/>
    </location>
</feature>
<evidence type="ECO:0000256" key="1">
    <source>
        <dbReference type="SAM" id="MobiDB-lite"/>
    </source>
</evidence>
<feature type="compositionally biased region" description="Low complexity" evidence="1">
    <location>
        <begin position="785"/>
        <end position="797"/>
    </location>
</feature>
<feature type="region of interest" description="Disordered" evidence="1">
    <location>
        <begin position="525"/>
        <end position="574"/>
    </location>
</feature>
<feature type="non-terminal residue" evidence="3">
    <location>
        <position position="866"/>
    </location>
</feature>
<comment type="caution">
    <text evidence="3">The sequence shown here is derived from an EMBL/GenBank/DDBJ whole genome shotgun (WGS) entry which is preliminary data.</text>
</comment>
<feature type="region of interest" description="Disordered" evidence="1">
    <location>
        <begin position="1"/>
        <end position="78"/>
    </location>
</feature>
<dbReference type="InParanoid" id="A0A066VRW6"/>
<dbReference type="RefSeq" id="XP_013242250.1">
    <property type="nucleotide sequence ID" value="XM_013386796.1"/>
</dbReference>
<organism evidence="3 4">
    <name type="scientific">Tilletiaria anomala (strain ATCC 24038 / CBS 436.72 / UBC 951)</name>
    <dbReference type="NCBI Taxonomy" id="1037660"/>
    <lineage>
        <taxon>Eukaryota</taxon>
        <taxon>Fungi</taxon>
        <taxon>Dikarya</taxon>
        <taxon>Basidiomycota</taxon>
        <taxon>Ustilaginomycotina</taxon>
        <taxon>Exobasidiomycetes</taxon>
        <taxon>Georgefischeriales</taxon>
        <taxon>Tilletiariaceae</taxon>
        <taxon>Tilletiaria</taxon>
    </lineage>
</organism>
<feature type="compositionally biased region" description="Basic and acidic residues" evidence="1">
    <location>
        <begin position="546"/>
        <end position="559"/>
    </location>
</feature>
<evidence type="ECO:0000313" key="3">
    <source>
        <dbReference type="EMBL" id="KDN43013.1"/>
    </source>
</evidence>
<feature type="compositionally biased region" description="Low complexity" evidence="1">
    <location>
        <begin position="767"/>
        <end position="777"/>
    </location>
</feature>
<feature type="transmembrane region" description="Helical" evidence="2">
    <location>
        <begin position="113"/>
        <end position="134"/>
    </location>
</feature>
<feature type="compositionally biased region" description="Polar residues" evidence="1">
    <location>
        <begin position="813"/>
        <end position="836"/>
    </location>
</feature>
<dbReference type="HOGENOM" id="CLU_331104_0_0_1"/>
<evidence type="ECO:0000313" key="4">
    <source>
        <dbReference type="Proteomes" id="UP000027361"/>
    </source>
</evidence>
<feature type="transmembrane region" description="Helical" evidence="2">
    <location>
        <begin position="399"/>
        <end position="423"/>
    </location>
</feature>
<feature type="region of interest" description="Disordered" evidence="1">
    <location>
        <begin position="760"/>
        <end position="866"/>
    </location>
</feature>
<feature type="region of interest" description="Disordered" evidence="1">
    <location>
        <begin position="675"/>
        <end position="694"/>
    </location>
</feature>
<feature type="region of interest" description="Disordered" evidence="1">
    <location>
        <begin position="588"/>
        <end position="614"/>
    </location>
</feature>
<gene>
    <name evidence="3" type="ORF">K437DRAFT_257686</name>
</gene>
<dbReference type="GeneID" id="25264756"/>
<feature type="compositionally biased region" description="Polar residues" evidence="1">
    <location>
        <begin position="532"/>
        <end position="545"/>
    </location>
</feature>
<dbReference type="STRING" id="1037660.A0A066VRW6"/>
<keyword evidence="4" id="KW-1185">Reference proteome</keyword>
<keyword evidence="2" id="KW-0812">Transmembrane</keyword>
<keyword evidence="2" id="KW-0472">Membrane</keyword>
<keyword evidence="2" id="KW-1133">Transmembrane helix</keyword>
<name>A0A066VRW6_TILAU</name>
<dbReference type="OrthoDB" id="3366651at2759"/>
<feature type="region of interest" description="Disordered" evidence="1">
    <location>
        <begin position="358"/>
        <end position="394"/>
    </location>
</feature>
<feature type="compositionally biased region" description="Low complexity" evidence="1">
    <location>
        <begin position="358"/>
        <end position="367"/>
    </location>
</feature>
<sequence>MRLHSPPRRPSPPPRCAACAARGRPDDAGSCSPAAGARHMLLQQRWCPEASRGDNNESRGPSTTSSAPSSSSSSSCSLAHIASFPPPTSLPPRRSQRGTPATPILRIPGASTLALSLTSLLPLFFLLLALVPGAQAAPTVSLKVSDPKPCSPMSVSWDTSQGTAPWTLTVAVLNHVQYTTAFPAGYASGNTWTWSWDVPRFKGNTPGVLVAVTDASGKYSAVSRLLSLGSSGGGACAMANESLDFVWSVPKGSPATCDVWKIKFQKETAQPGATAPVGLTFLPIGDRPSAFTTASTDEYDWTVPYPPGTQFTLAVSDAGKAATGGVGLLYTVGDKPKKCTDPTNAGAAVAGIVGATSTAAPGSAPTGKKGGGGSKGSGTSGTNSSSNDDHSAASTGSHIGAAVGGAVAGIIALVLIGVGVWYWRKRASAGGAGAQRIGATGYYGKNGSGAEDDFGNLTPASEYGNPNGHAASGGYGFGGVGNTAAAAGAAAGAWRYSRQQQQQEQIRSGQTFASAEGLSIAGGAGAGAAAMDSNTRASVSGQSTFSHERPLADRADSSHSHGAGGSSVAGVMMPAPPSAVQRSVFSTVPDDHLFPPPRPSQVSPGSEASHASAAAAHIDDHNMQQHPSPAPSSHMLRAAVQMQQQQQAVSYSGVMTTAQLARSAAPSAQYVPSPPFAPMRMHGGSPAPPQLLGHQYQNSQYAPTMQQAPPPPQQQFRPPPPIGGGQLVPIQNETEHGSSRVQSQYSLSGSTIDEGEVIDMRHGYGAPGAPAAPSGLARELDTSSRRQSISKSSLYSSGGNGSGNGAGPPSYAPYSNTVVSHEVSSQSGASNPNGSSFLHAANAGAGNGVKPPVYPGSPAGTASFAA</sequence>
<accession>A0A066VRW6</accession>